<keyword evidence="5" id="KW-1185">Reference proteome</keyword>
<organism evidence="4 5">
    <name type="scientific">Phanerochaete carnosa (strain HHB-10118-sp)</name>
    <name type="common">White-rot fungus</name>
    <name type="synonym">Peniophora carnosa</name>
    <dbReference type="NCBI Taxonomy" id="650164"/>
    <lineage>
        <taxon>Eukaryota</taxon>
        <taxon>Fungi</taxon>
        <taxon>Dikarya</taxon>
        <taxon>Basidiomycota</taxon>
        <taxon>Agaricomycotina</taxon>
        <taxon>Agaricomycetes</taxon>
        <taxon>Polyporales</taxon>
        <taxon>Phanerochaetaceae</taxon>
        <taxon>Phanerochaete</taxon>
    </lineage>
</organism>
<dbReference type="RefSeq" id="XP_007399330.1">
    <property type="nucleotide sequence ID" value="XM_007399268.1"/>
</dbReference>
<feature type="domain" description="VWFA" evidence="2">
    <location>
        <begin position="281"/>
        <end position="404"/>
    </location>
</feature>
<dbReference type="InterPro" id="IPR036465">
    <property type="entry name" value="vWFA_dom_sf"/>
</dbReference>
<dbReference type="KEGG" id="pco:PHACADRAFT_186981"/>
<accession>K5VJJ7</accession>
<dbReference type="InParanoid" id="K5VJJ7"/>
<dbReference type="SMART" id="SM00609">
    <property type="entry name" value="VIT"/>
    <property type="match status" value="1"/>
</dbReference>
<feature type="compositionally biased region" description="Basic residues" evidence="1">
    <location>
        <begin position="633"/>
        <end position="647"/>
    </location>
</feature>
<dbReference type="InterPro" id="IPR002035">
    <property type="entry name" value="VWF_A"/>
</dbReference>
<dbReference type="HOGENOM" id="CLU_003826_0_0_1"/>
<feature type="compositionally biased region" description="Low complexity" evidence="1">
    <location>
        <begin position="648"/>
        <end position="672"/>
    </location>
</feature>
<dbReference type="SMART" id="SM00327">
    <property type="entry name" value="VWA"/>
    <property type="match status" value="1"/>
</dbReference>
<evidence type="ECO:0008006" key="6">
    <source>
        <dbReference type="Google" id="ProtNLM"/>
    </source>
</evidence>
<sequence>MAGEDIASAFVYTMQLTATSRLCGIVTADFQTYLPLETAEVHANIVDVSAVVTITQQFWQYSPAKLERAKYVFPVPARAAVCGFEMTAGDGTVIVAVAKEKEEAKREHEEAISRGYLTGLVEHVTDDVFTMSLGALPAEEMLQTRITYVMDLMDDNAPDQVRLQVPTYIGMRYGTLPEGMKGALQLPQHRIRISADVRMTSNVRNVTSPTHPTLVVSDNSAASRNARYVSPDFLKEDFVLSITADGLDAPRCFAQRAKNGSTAMQLTVVPKLDMPRIPTQEYIFLVDRSGSMTGDRIETAKRALLMLLRALPTQGTHLNIFSFGTTHSSLWPRSVPYDQSSLNTSTQYVDGMLADYGGTEICAAIKGALESRNTTVPTSCFLLTDGETWDLDSTVATVKQAVENAGAGAPLSSAMCEGIAQAGNGICLMSTTTESIVGKCSRLVRASSTYILKNVSVDWGVHGHVDEAKGKGEPERRIVRQAPAEIPLIYPGNRFILFALIDDEKFMPPNEIVVRALQDGHGEAIRFSVPVQLVDLSPDHPHPQLIPTLAARRAILDLQLNAPPDSLPSTKEAIINLGVEYQLASKYTSFVAVDQRSNAEVKDRVDSEVTSALFSSRGSPTRSRLRSFAYRSARSRSRSPARTRYSRSRSPSFSPPARSRSRSPSSRPLPRCSRFRSRCSRSPSVEILQSRGRSRTLSSSSPSPSPGRALTSYPQPVSAQEATYSPAISVYSSPPQPVCVVSGRARSRSPSPTRIIVRQDPRRLSRSPPVLDMSTPSARYLPFPPSRPTIVHTVPHTLPVVVQPQPEIMTRVHAHRCRSPSPSPSLCSEDSISEPQCIIVSAGSRRSRSRSPSRACVRIPSPSPINRSVLAAEISHETSIEDKLLALVCMQSFDGSFTPTPRLEAIIGRDCLDDAKDILVDATVWTTVLAVAFLKKHMQDQPELLELLESLVEKAADFVSQTADVGFEALLSRAQSIVV</sequence>
<reference evidence="4 5" key="1">
    <citation type="journal article" date="2012" name="BMC Genomics">
        <title>Comparative genomics of the white-rot fungi, Phanerochaete carnosa and P. chrysosporium, to elucidate the genetic basis of the distinct wood types they colonize.</title>
        <authorList>
            <person name="Suzuki H."/>
            <person name="MacDonald J."/>
            <person name="Syed K."/>
            <person name="Salamov A."/>
            <person name="Hori C."/>
            <person name="Aerts A."/>
            <person name="Henrissat B."/>
            <person name="Wiebenga A."/>
            <person name="vanKuyk P.A."/>
            <person name="Barry K."/>
            <person name="Lindquist E."/>
            <person name="LaButti K."/>
            <person name="Lapidus A."/>
            <person name="Lucas S."/>
            <person name="Coutinho P."/>
            <person name="Gong Y."/>
            <person name="Samejima M."/>
            <person name="Mahadevan R."/>
            <person name="Abou-Zaid M."/>
            <person name="de Vries R.P."/>
            <person name="Igarashi K."/>
            <person name="Yadav J.S."/>
            <person name="Grigoriev I.V."/>
            <person name="Master E.R."/>
        </authorList>
    </citation>
    <scope>NUCLEOTIDE SEQUENCE [LARGE SCALE GENOMIC DNA]</scope>
    <source>
        <strain evidence="4 5">HHB-10118-sp</strain>
    </source>
</reference>
<dbReference type="Gene3D" id="3.40.50.410">
    <property type="entry name" value="von Willebrand factor, type A domain"/>
    <property type="match status" value="1"/>
</dbReference>
<feature type="domain" description="VIT" evidence="3">
    <location>
        <begin position="20"/>
        <end position="150"/>
    </location>
</feature>
<dbReference type="STRING" id="650164.K5VJJ7"/>
<dbReference type="PANTHER" id="PTHR45737:SF6">
    <property type="entry name" value="VON WILLEBRAND FACTOR A DOMAIN-CONTAINING PROTEIN 5A"/>
    <property type="match status" value="1"/>
</dbReference>
<evidence type="ECO:0000259" key="3">
    <source>
        <dbReference type="PROSITE" id="PS51468"/>
    </source>
</evidence>
<dbReference type="GeneID" id="18910393"/>
<dbReference type="Proteomes" id="UP000008370">
    <property type="component" value="Unassembled WGS sequence"/>
</dbReference>
<evidence type="ECO:0000313" key="5">
    <source>
        <dbReference type="Proteomes" id="UP000008370"/>
    </source>
</evidence>
<feature type="compositionally biased region" description="Low complexity" evidence="1">
    <location>
        <begin position="695"/>
        <end position="708"/>
    </location>
</feature>
<dbReference type="AlphaFoldDB" id="K5VJJ7"/>
<gene>
    <name evidence="4" type="ORF">PHACADRAFT_186981</name>
</gene>
<feature type="region of interest" description="Disordered" evidence="1">
    <location>
        <begin position="630"/>
        <end position="717"/>
    </location>
</feature>
<protein>
    <recommendedName>
        <fullName evidence="6">VIT domain-containing protein</fullName>
    </recommendedName>
</protein>
<dbReference type="SUPFAM" id="SSF53300">
    <property type="entry name" value="vWA-like"/>
    <property type="match status" value="1"/>
</dbReference>
<dbReference type="OrthoDB" id="1729737at2759"/>
<dbReference type="PANTHER" id="PTHR45737">
    <property type="entry name" value="VON WILLEBRAND FACTOR A DOMAIN-CONTAINING PROTEIN 5A"/>
    <property type="match status" value="1"/>
</dbReference>
<evidence type="ECO:0000313" key="4">
    <source>
        <dbReference type="EMBL" id="EKM51518.1"/>
    </source>
</evidence>
<dbReference type="InterPro" id="IPR013694">
    <property type="entry name" value="VIT"/>
</dbReference>
<evidence type="ECO:0000259" key="2">
    <source>
        <dbReference type="PROSITE" id="PS50234"/>
    </source>
</evidence>
<dbReference type="Pfam" id="PF13768">
    <property type="entry name" value="VWA_3"/>
    <property type="match status" value="1"/>
</dbReference>
<dbReference type="PROSITE" id="PS50234">
    <property type="entry name" value="VWFA"/>
    <property type="match status" value="1"/>
</dbReference>
<dbReference type="EMBL" id="JH930476">
    <property type="protein sequence ID" value="EKM51518.1"/>
    <property type="molecule type" value="Genomic_DNA"/>
</dbReference>
<evidence type="ECO:0000256" key="1">
    <source>
        <dbReference type="SAM" id="MobiDB-lite"/>
    </source>
</evidence>
<dbReference type="PROSITE" id="PS51468">
    <property type="entry name" value="VIT"/>
    <property type="match status" value="1"/>
</dbReference>
<name>K5VJJ7_PHACS</name>
<proteinExistence type="predicted"/>
<dbReference type="Pfam" id="PF08487">
    <property type="entry name" value="VIT"/>
    <property type="match status" value="1"/>
</dbReference>